<keyword evidence="2" id="KW-1185">Reference proteome</keyword>
<reference evidence="2" key="2">
    <citation type="submission" date="2015-01" db="EMBL/GenBank/DDBJ databases">
        <title>Evolutionary Origins and Diversification of the Mycorrhizal Mutualists.</title>
        <authorList>
            <consortium name="DOE Joint Genome Institute"/>
            <consortium name="Mycorrhizal Genomics Consortium"/>
            <person name="Kohler A."/>
            <person name="Kuo A."/>
            <person name="Nagy L.G."/>
            <person name="Floudas D."/>
            <person name="Copeland A."/>
            <person name="Barry K.W."/>
            <person name="Cichocki N."/>
            <person name="Veneault-Fourrey C."/>
            <person name="LaButti K."/>
            <person name="Lindquist E.A."/>
            <person name="Lipzen A."/>
            <person name="Lundell T."/>
            <person name="Morin E."/>
            <person name="Murat C."/>
            <person name="Riley R."/>
            <person name="Ohm R."/>
            <person name="Sun H."/>
            <person name="Tunlid A."/>
            <person name="Henrissat B."/>
            <person name="Grigoriev I.V."/>
            <person name="Hibbett D.S."/>
            <person name="Martin F."/>
        </authorList>
    </citation>
    <scope>NUCLEOTIDE SEQUENCE [LARGE SCALE GENOMIC DNA]</scope>
    <source>
        <strain evidence="2">LaAM-08-1</strain>
    </source>
</reference>
<sequence>MDRRSIKCPNKDVYRHTLFDNSQPDTIVRSSRKADKTKRYCVYFPVDFSLKNIRAKEEKYFEDDLSTWEYSAPVQLPSRSASNSSCNTSCSTPAQEIAMRFRAGMPINFNSNGARRIPPSSSDSCSSEGFCDELDESDYVQITPEGSCKPFPPISRIPALNDAYEEAVSIMRAHDNNDRLVCRRAGCHDTVKNVKDLTYHITVHNFCEGGYACPKCDISYEDRRQFDIHPCCRRRLFFHPSSALRESFRKILTRIISR</sequence>
<reference evidence="1 2" key="1">
    <citation type="submission" date="2014-04" db="EMBL/GenBank/DDBJ databases">
        <authorList>
            <consortium name="DOE Joint Genome Institute"/>
            <person name="Kuo A."/>
            <person name="Kohler A."/>
            <person name="Nagy L.G."/>
            <person name="Floudas D."/>
            <person name="Copeland A."/>
            <person name="Barry K.W."/>
            <person name="Cichocki N."/>
            <person name="Veneault-Fourrey C."/>
            <person name="LaButti K."/>
            <person name="Lindquist E.A."/>
            <person name="Lipzen A."/>
            <person name="Lundell T."/>
            <person name="Morin E."/>
            <person name="Murat C."/>
            <person name="Sun H."/>
            <person name="Tunlid A."/>
            <person name="Henrissat B."/>
            <person name="Grigoriev I.V."/>
            <person name="Hibbett D.S."/>
            <person name="Martin F."/>
            <person name="Nordberg H.P."/>
            <person name="Cantor M.N."/>
            <person name="Hua S.X."/>
        </authorList>
    </citation>
    <scope>NUCLEOTIDE SEQUENCE [LARGE SCALE GENOMIC DNA]</scope>
    <source>
        <strain evidence="1 2">LaAM-08-1</strain>
    </source>
</reference>
<dbReference type="OrthoDB" id="3258262at2759"/>
<organism evidence="1 2">
    <name type="scientific">Laccaria amethystina LaAM-08-1</name>
    <dbReference type="NCBI Taxonomy" id="1095629"/>
    <lineage>
        <taxon>Eukaryota</taxon>
        <taxon>Fungi</taxon>
        <taxon>Dikarya</taxon>
        <taxon>Basidiomycota</taxon>
        <taxon>Agaricomycotina</taxon>
        <taxon>Agaricomycetes</taxon>
        <taxon>Agaricomycetidae</taxon>
        <taxon>Agaricales</taxon>
        <taxon>Agaricineae</taxon>
        <taxon>Hydnangiaceae</taxon>
        <taxon>Laccaria</taxon>
    </lineage>
</organism>
<evidence type="ECO:0000313" key="1">
    <source>
        <dbReference type="EMBL" id="KIJ98120.1"/>
    </source>
</evidence>
<dbReference type="HOGENOM" id="CLU_101441_0_0_1"/>
<gene>
    <name evidence="1" type="ORF">K443DRAFT_220443</name>
</gene>
<dbReference type="AlphaFoldDB" id="A0A0C9WZ41"/>
<dbReference type="EMBL" id="KN838676">
    <property type="protein sequence ID" value="KIJ98120.1"/>
    <property type="molecule type" value="Genomic_DNA"/>
</dbReference>
<name>A0A0C9WZ41_9AGAR</name>
<dbReference type="Proteomes" id="UP000054477">
    <property type="component" value="Unassembled WGS sequence"/>
</dbReference>
<protein>
    <submittedName>
        <fullName evidence="1">Uncharacterized protein</fullName>
    </submittedName>
</protein>
<proteinExistence type="predicted"/>
<accession>A0A0C9WZ41</accession>
<evidence type="ECO:0000313" key="2">
    <source>
        <dbReference type="Proteomes" id="UP000054477"/>
    </source>
</evidence>